<dbReference type="PANTHER" id="PTHR24320:SF227">
    <property type="entry name" value="RETINOL DEHYDROGENASE 11"/>
    <property type="match status" value="1"/>
</dbReference>
<keyword evidence="3" id="KW-1133">Transmembrane helix</keyword>
<dbReference type="OrthoDB" id="191139at2759"/>
<evidence type="ECO:0000256" key="3">
    <source>
        <dbReference type="SAM" id="Phobius"/>
    </source>
</evidence>
<keyword evidence="3" id="KW-0812">Transmembrane</keyword>
<keyword evidence="3" id="KW-0472">Membrane</keyword>
<dbReference type="InterPro" id="IPR002347">
    <property type="entry name" value="SDR_fam"/>
</dbReference>
<dbReference type="AlphaFoldDB" id="X6NWF7"/>
<dbReference type="SUPFAM" id="SSF51735">
    <property type="entry name" value="NAD(P)-binding Rossmann-fold domains"/>
    <property type="match status" value="1"/>
</dbReference>
<sequence length="454" mass="50906">MTRFNQVKEGRQIVKVIGSKVHLDFALITTYHEHYILFNIINNYNQKVGKKKVSKFEMKSKKGQNSSITAKKKEDEGFWTHFLALLLFAISFLRTTLVWTATKQFLDGLPSYLFGLKHEFGYSSATTGFEVARDHKEYLKGRTAIVTGATSGLGLETCKALYANGCNVILAVRNVEAGNKVAYLLQNANNEKKSKTPNNAKLTVMYLELGDLSSVRKFAQKIIDSKLPVSLLINNGGIAFVEELTMTEDKIEKTFGVNYLGHYVLTQLLLKPVLHVNGPSRVVNVASLAHCCADRNHPVTNKNLCRINWDKVSKGDYEEHKWNKFAAYGYSKLAMILHARFLSVEIVENNFNVTINSCHPGTILETNLPTHVQGGNVIRKVSKFITPFFFKTTQQGCSTQVLLACHPKLAGVTGKYFQDCGEATPTYLGTNNVIAKELQQFSERFVSKIRTLDE</sequence>
<dbReference type="GO" id="GO:0016491">
    <property type="term" value="F:oxidoreductase activity"/>
    <property type="evidence" value="ECO:0007669"/>
    <property type="project" value="UniProtKB-KW"/>
</dbReference>
<organism evidence="4 5">
    <name type="scientific">Reticulomyxa filosa</name>
    <dbReference type="NCBI Taxonomy" id="46433"/>
    <lineage>
        <taxon>Eukaryota</taxon>
        <taxon>Sar</taxon>
        <taxon>Rhizaria</taxon>
        <taxon>Retaria</taxon>
        <taxon>Foraminifera</taxon>
        <taxon>Monothalamids</taxon>
        <taxon>Reticulomyxidae</taxon>
        <taxon>Reticulomyxa</taxon>
    </lineage>
</organism>
<comment type="similarity">
    <text evidence="1">Belongs to the short-chain dehydrogenases/reductases (SDR) family.</text>
</comment>
<dbReference type="Pfam" id="PF00106">
    <property type="entry name" value="adh_short"/>
    <property type="match status" value="1"/>
</dbReference>
<keyword evidence="2" id="KW-0560">Oxidoreductase</keyword>
<protein>
    <submittedName>
        <fullName evidence="4">Uncharacterized protein</fullName>
    </submittedName>
</protein>
<dbReference type="PRINTS" id="PR00081">
    <property type="entry name" value="GDHRDH"/>
</dbReference>
<name>X6NWF7_RETFI</name>
<dbReference type="PANTHER" id="PTHR24320">
    <property type="entry name" value="RETINOL DEHYDROGENASE"/>
    <property type="match status" value="1"/>
</dbReference>
<keyword evidence="5" id="KW-1185">Reference proteome</keyword>
<dbReference type="Proteomes" id="UP000023152">
    <property type="component" value="Unassembled WGS sequence"/>
</dbReference>
<evidence type="ECO:0000256" key="1">
    <source>
        <dbReference type="ARBA" id="ARBA00006484"/>
    </source>
</evidence>
<proteinExistence type="inferred from homology"/>
<dbReference type="EMBL" id="ASPP01005646">
    <property type="protein sequence ID" value="ETO30164.1"/>
    <property type="molecule type" value="Genomic_DNA"/>
</dbReference>
<evidence type="ECO:0000313" key="5">
    <source>
        <dbReference type="Proteomes" id="UP000023152"/>
    </source>
</evidence>
<feature type="transmembrane region" description="Helical" evidence="3">
    <location>
        <begin position="78"/>
        <end position="101"/>
    </location>
</feature>
<gene>
    <name evidence="4" type="ORF">RFI_06957</name>
</gene>
<reference evidence="4 5" key="1">
    <citation type="journal article" date="2013" name="Curr. Biol.">
        <title>The Genome of the Foraminiferan Reticulomyxa filosa.</title>
        <authorList>
            <person name="Glockner G."/>
            <person name="Hulsmann N."/>
            <person name="Schleicher M."/>
            <person name="Noegel A.A."/>
            <person name="Eichinger L."/>
            <person name="Gallinger C."/>
            <person name="Pawlowski J."/>
            <person name="Sierra R."/>
            <person name="Euteneuer U."/>
            <person name="Pillet L."/>
            <person name="Moustafa A."/>
            <person name="Platzer M."/>
            <person name="Groth M."/>
            <person name="Szafranski K."/>
            <person name="Schliwa M."/>
        </authorList>
    </citation>
    <scope>NUCLEOTIDE SEQUENCE [LARGE SCALE GENOMIC DNA]</scope>
</reference>
<dbReference type="Gene3D" id="3.40.50.720">
    <property type="entry name" value="NAD(P)-binding Rossmann-like Domain"/>
    <property type="match status" value="1"/>
</dbReference>
<accession>X6NWF7</accession>
<comment type="caution">
    <text evidence="4">The sequence shown here is derived from an EMBL/GenBank/DDBJ whole genome shotgun (WGS) entry which is preliminary data.</text>
</comment>
<dbReference type="OMA" id="GIMGVKF"/>
<dbReference type="InterPro" id="IPR036291">
    <property type="entry name" value="NAD(P)-bd_dom_sf"/>
</dbReference>
<evidence type="ECO:0000256" key="2">
    <source>
        <dbReference type="ARBA" id="ARBA00023002"/>
    </source>
</evidence>
<evidence type="ECO:0000313" key="4">
    <source>
        <dbReference type="EMBL" id="ETO30164.1"/>
    </source>
</evidence>